<dbReference type="EC" id="2.3.2.6" evidence="4"/>
<evidence type="ECO:0000313" key="5">
    <source>
        <dbReference type="EMBL" id="GHD37741.1"/>
    </source>
</evidence>
<dbReference type="InterPro" id="IPR016181">
    <property type="entry name" value="Acyl_CoA_acyltransferase"/>
</dbReference>
<dbReference type="PANTHER" id="PTHR30098">
    <property type="entry name" value="LEUCYL/PHENYLALANYL-TRNA--PROTEIN TRANSFERASE"/>
    <property type="match status" value="1"/>
</dbReference>
<dbReference type="RefSeq" id="WP_189586822.1">
    <property type="nucleotide sequence ID" value="NZ_BMZR01000009.1"/>
</dbReference>
<evidence type="ECO:0000313" key="6">
    <source>
        <dbReference type="Proteomes" id="UP000610203"/>
    </source>
</evidence>
<gene>
    <name evidence="4 5" type="primary">aat</name>
    <name evidence="5" type="ORF">GCM10016272_26180</name>
</gene>
<comment type="caution">
    <text evidence="5">The sequence shown here is derived from an EMBL/GenBank/DDBJ whole genome shotgun (WGS) entry which is preliminary data.</text>
</comment>
<dbReference type="Proteomes" id="UP000610203">
    <property type="component" value="Unassembled WGS sequence"/>
</dbReference>
<dbReference type="Pfam" id="PF03588">
    <property type="entry name" value="Leu_Phe_trans"/>
    <property type="match status" value="1"/>
</dbReference>
<keyword evidence="1 4" id="KW-0963">Cytoplasm</keyword>
<protein>
    <recommendedName>
        <fullName evidence="4">Leucyl/phenylalanyl-tRNA--protein transferase</fullName>
        <ecNumber evidence="4">2.3.2.6</ecNumber>
    </recommendedName>
    <alternativeName>
        <fullName evidence="4">L/F-transferase</fullName>
    </alternativeName>
    <alternativeName>
        <fullName evidence="4">Leucyltransferase</fullName>
    </alternativeName>
    <alternativeName>
        <fullName evidence="4">Phenyalanyltransferase</fullName>
    </alternativeName>
</protein>
<comment type="subcellular location">
    <subcellularLocation>
        <location evidence="4">Cytoplasm</location>
    </subcellularLocation>
</comment>
<comment type="catalytic activity">
    <reaction evidence="4">
        <text>N-terminal L-arginyl-[protein] + L-leucyl-tRNA(Leu) = N-terminal L-leucyl-L-arginyl-[protein] + tRNA(Leu) + H(+)</text>
        <dbReference type="Rhea" id="RHEA:50416"/>
        <dbReference type="Rhea" id="RHEA-COMP:9613"/>
        <dbReference type="Rhea" id="RHEA-COMP:9622"/>
        <dbReference type="Rhea" id="RHEA-COMP:12672"/>
        <dbReference type="Rhea" id="RHEA-COMP:12673"/>
        <dbReference type="ChEBI" id="CHEBI:15378"/>
        <dbReference type="ChEBI" id="CHEBI:64719"/>
        <dbReference type="ChEBI" id="CHEBI:78442"/>
        <dbReference type="ChEBI" id="CHEBI:78494"/>
        <dbReference type="ChEBI" id="CHEBI:133044"/>
        <dbReference type="EC" id="2.3.2.6"/>
    </reaction>
</comment>
<dbReference type="PANTHER" id="PTHR30098:SF2">
    <property type="entry name" value="LEUCYL_PHENYLALANYL-TRNA--PROTEIN TRANSFERASE"/>
    <property type="match status" value="1"/>
</dbReference>
<dbReference type="InterPro" id="IPR042203">
    <property type="entry name" value="Leu/Phe-tRNA_Trfase_C"/>
</dbReference>
<accession>A0ABQ3GVF1</accession>
<keyword evidence="6" id="KW-1185">Reference proteome</keyword>
<dbReference type="GO" id="GO:0016740">
    <property type="term" value="F:transferase activity"/>
    <property type="evidence" value="ECO:0007669"/>
    <property type="project" value="UniProtKB-KW"/>
</dbReference>
<keyword evidence="2 4" id="KW-0808">Transferase</keyword>
<dbReference type="Gene3D" id="3.30.70.3550">
    <property type="entry name" value="Leucyl/phenylalanyl-tRNA-protein transferase, N-terminal domain"/>
    <property type="match status" value="1"/>
</dbReference>
<comment type="function">
    <text evidence="4">Functions in the N-end rule pathway of protein degradation where it conjugates Leu, Phe and, less efficiently, Met from aminoacyl-tRNAs to the N-termini of proteins containing an N-terminal arginine or lysine.</text>
</comment>
<name>A0ABQ3GVF1_9GAMM</name>
<reference evidence="6" key="1">
    <citation type="journal article" date="2019" name="Int. J. Syst. Evol. Microbiol.">
        <title>The Global Catalogue of Microorganisms (GCM) 10K type strain sequencing project: providing services to taxonomists for standard genome sequencing and annotation.</title>
        <authorList>
            <consortium name="The Broad Institute Genomics Platform"/>
            <consortium name="The Broad Institute Genome Sequencing Center for Infectious Disease"/>
            <person name="Wu L."/>
            <person name="Ma J."/>
        </authorList>
    </citation>
    <scope>NUCLEOTIDE SEQUENCE [LARGE SCALE GENOMIC DNA]</scope>
    <source>
        <strain evidence="6">KCTC 42280</strain>
    </source>
</reference>
<dbReference type="EMBL" id="BMZR01000009">
    <property type="protein sequence ID" value="GHD37741.1"/>
    <property type="molecule type" value="Genomic_DNA"/>
</dbReference>
<evidence type="ECO:0000256" key="1">
    <source>
        <dbReference type="ARBA" id="ARBA00022490"/>
    </source>
</evidence>
<evidence type="ECO:0000256" key="2">
    <source>
        <dbReference type="ARBA" id="ARBA00022679"/>
    </source>
</evidence>
<evidence type="ECO:0000256" key="3">
    <source>
        <dbReference type="ARBA" id="ARBA00023315"/>
    </source>
</evidence>
<dbReference type="NCBIfam" id="TIGR00667">
    <property type="entry name" value="aat"/>
    <property type="match status" value="1"/>
</dbReference>
<sequence length="272" mass="30434">MNSFSQYNANNNEQLITPETLKSLGRYDFPDPISIDPDGVGIVAMGGDLAPETLISAYAQGLFPWFNEDEPIAWWCPEPRCVIVPTDYQPSKSLRKQASRVRWQVTLNQAFDDVIHACSLPRSDGLNTDLPEGEHTWIHDEMIEAYTKLHAHGFAHSIEVWDDAGTLIGGLYGLKIGNIYFGESMFHRASNASKLAFWGLMRLCEQSNVALVDCQLPNEHLMSLGATTLPRAEFLSQLDTLIATHSVKWQKNSHNSLSVSLLDSKESWQLNS</sequence>
<proteinExistence type="inferred from homology"/>
<comment type="catalytic activity">
    <reaction evidence="4">
        <text>N-terminal L-lysyl-[protein] + L-leucyl-tRNA(Leu) = N-terminal L-leucyl-L-lysyl-[protein] + tRNA(Leu) + H(+)</text>
        <dbReference type="Rhea" id="RHEA:12340"/>
        <dbReference type="Rhea" id="RHEA-COMP:9613"/>
        <dbReference type="Rhea" id="RHEA-COMP:9622"/>
        <dbReference type="Rhea" id="RHEA-COMP:12670"/>
        <dbReference type="Rhea" id="RHEA-COMP:12671"/>
        <dbReference type="ChEBI" id="CHEBI:15378"/>
        <dbReference type="ChEBI" id="CHEBI:65249"/>
        <dbReference type="ChEBI" id="CHEBI:78442"/>
        <dbReference type="ChEBI" id="CHEBI:78494"/>
        <dbReference type="ChEBI" id="CHEBI:133043"/>
        <dbReference type="EC" id="2.3.2.6"/>
    </reaction>
</comment>
<dbReference type="HAMAP" id="MF_00688">
    <property type="entry name" value="Leu_Phe_trans"/>
    <property type="match status" value="1"/>
</dbReference>
<organism evidence="5 6">
    <name type="scientific">Psychrobacter glaciei</name>
    <dbReference type="NCBI Taxonomy" id="619771"/>
    <lineage>
        <taxon>Bacteria</taxon>
        <taxon>Pseudomonadati</taxon>
        <taxon>Pseudomonadota</taxon>
        <taxon>Gammaproteobacteria</taxon>
        <taxon>Moraxellales</taxon>
        <taxon>Moraxellaceae</taxon>
        <taxon>Psychrobacter</taxon>
    </lineage>
</organism>
<keyword evidence="3 4" id="KW-0012">Acyltransferase</keyword>
<dbReference type="InterPro" id="IPR042221">
    <property type="entry name" value="Leu/Phe-tRNA_Trfase_N"/>
</dbReference>
<dbReference type="SUPFAM" id="SSF55729">
    <property type="entry name" value="Acyl-CoA N-acyltransferases (Nat)"/>
    <property type="match status" value="1"/>
</dbReference>
<dbReference type="Gene3D" id="3.40.630.70">
    <property type="entry name" value="Leucyl/phenylalanyl-tRNA-protein transferase, C-terminal domain"/>
    <property type="match status" value="1"/>
</dbReference>
<comment type="catalytic activity">
    <reaction evidence="4">
        <text>L-phenylalanyl-tRNA(Phe) + an N-terminal L-alpha-aminoacyl-[protein] = an N-terminal L-phenylalanyl-L-alpha-aminoacyl-[protein] + tRNA(Phe)</text>
        <dbReference type="Rhea" id="RHEA:43632"/>
        <dbReference type="Rhea" id="RHEA-COMP:9668"/>
        <dbReference type="Rhea" id="RHEA-COMP:9699"/>
        <dbReference type="Rhea" id="RHEA-COMP:10636"/>
        <dbReference type="Rhea" id="RHEA-COMP:10637"/>
        <dbReference type="ChEBI" id="CHEBI:78442"/>
        <dbReference type="ChEBI" id="CHEBI:78531"/>
        <dbReference type="ChEBI" id="CHEBI:78597"/>
        <dbReference type="ChEBI" id="CHEBI:83561"/>
        <dbReference type="EC" id="2.3.2.6"/>
    </reaction>
</comment>
<comment type="similarity">
    <text evidence="4">Belongs to the L/F-transferase family.</text>
</comment>
<evidence type="ECO:0000256" key="4">
    <source>
        <dbReference type="HAMAP-Rule" id="MF_00688"/>
    </source>
</evidence>
<dbReference type="InterPro" id="IPR004616">
    <property type="entry name" value="Leu/Phe-tRNA_Trfase"/>
</dbReference>